<dbReference type="PROSITE" id="PS51977">
    <property type="entry name" value="WGR"/>
    <property type="match status" value="1"/>
</dbReference>
<dbReference type="Gene3D" id="2.20.140.10">
    <property type="entry name" value="WGR domain"/>
    <property type="match status" value="1"/>
</dbReference>
<keyword evidence="9" id="KW-0862">Zinc</keyword>
<dbReference type="Ensembl" id="ENSEBUT00000018042.1">
    <property type="protein sequence ID" value="ENSEBUP00000017466.1"/>
    <property type="gene ID" value="ENSEBUG00000010916.1"/>
</dbReference>
<dbReference type="Gene3D" id="1.20.142.10">
    <property type="entry name" value="Poly(ADP-ribose) polymerase, regulatory domain"/>
    <property type="match status" value="1"/>
</dbReference>
<keyword evidence="20" id="KW-1185">Reference proteome</keyword>
<dbReference type="GO" id="GO:0016779">
    <property type="term" value="F:nucleotidyltransferase activity"/>
    <property type="evidence" value="ECO:0007669"/>
    <property type="project" value="UniProtKB-KW"/>
</dbReference>
<evidence type="ECO:0000256" key="1">
    <source>
        <dbReference type="ARBA" id="ARBA00004123"/>
    </source>
</evidence>
<dbReference type="PROSITE" id="PS51059">
    <property type="entry name" value="PARP_CATALYTIC"/>
    <property type="match status" value="1"/>
</dbReference>
<dbReference type="SMART" id="SM00773">
    <property type="entry name" value="WGR"/>
    <property type="match status" value="1"/>
</dbReference>
<dbReference type="SUPFAM" id="SSF142921">
    <property type="entry name" value="WGR domain-like"/>
    <property type="match status" value="1"/>
</dbReference>
<dbReference type="InterPro" id="IPR008893">
    <property type="entry name" value="WGR_domain"/>
</dbReference>
<evidence type="ECO:0000256" key="2">
    <source>
        <dbReference type="ARBA" id="ARBA00022676"/>
    </source>
</evidence>
<keyword evidence="8" id="KW-0863">Zinc-finger</keyword>
<evidence type="ECO:0000259" key="18">
    <source>
        <dbReference type="PROSITE" id="PS51977"/>
    </source>
</evidence>
<dbReference type="GO" id="GO:0006302">
    <property type="term" value="P:double-strand break repair"/>
    <property type="evidence" value="ECO:0007669"/>
    <property type="project" value="TreeGrafter"/>
</dbReference>
<dbReference type="InterPro" id="IPR050800">
    <property type="entry name" value="ARTD/PARP"/>
</dbReference>
<reference evidence="19" key="1">
    <citation type="submission" date="2025-08" db="UniProtKB">
        <authorList>
            <consortium name="Ensembl"/>
        </authorList>
    </citation>
    <scope>IDENTIFICATION</scope>
</reference>
<dbReference type="InterPro" id="IPR036930">
    <property type="entry name" value="WGR_dom_sf"/>
</dbReference>
<evidence type="ECO:0000256" key="7">
    <source>
        <dbReference type="ARBA" id="ARBA00022763"/>
    </source>
</evidence>
<dbReference type="Pfam" id="PF00644">
    <property type="entry name" value="PARP"/>
    <property type="match status" value="1"/>
</dbReference>
<dbReference type="InterPro" id="IPR004102">
    <property type="entry name" value="Poly(ADP-ribose)pol_reg_dom"/>
</dbReference>
<feature type="domain" description="PARP alpha-helical" evidence="17">
    <location>
        <begin position="177"/>
        <end position="294"/>
    </location>
</feature>
<keyword evidence="4" id="KW-0548">Nucleotidyltransferase</keyword>
<keyword evidence="11" id="KW-0238">DNA-binding</keyword>
<evidence type="ECO:0000256" key="13">
    <source>
        <dbReference type="ARBA" id="ARBA00023242"/>
    </source>
</evidence>
<evidence type="ECO:0000313" key="20">
    <source>
        <dbReference type="Proteomes" id="UP000694388"/>
    </source>
</evidence>
<evidence type="ECO:0000256" key="11">
    <source>
        <dbReference type="ARBA" id="ARBA00023125"/>
    </source>
</evidence>
<evidence type="ECO:0000256" key="5">
    <source>
        <dbReference type="ARBA" id="ARBA00022723"/>
    </source>
</evidence>
<evidence type="ECO:0000313" key="19">
    <source>
        <dbReference type="Ensembl" id="ENSEBUP00000017466.1"/>
    </source>
</evidence>
<evidence type="ECO:0000256" key="12">
    <source>
        <dbReference type="ARBA" id="ARBA00023204"/>
    </source>
</evidence>
<dbReference type="GO" id="GO:1990404">
    <property type="term" value="F:NAD+-protein mono-ADP-ribosyltransferase activity"/>
    <property type="evidence" value="ECO:0007669"/>
    <property type="project" value="TreeGrafter"/>
</dbReference>
<dbReference type="GO" id="GO:0003950">
    <property type="term" value="F:NAD+ poly-ADP-ribosyltransferase activity"/>
    <property type="evidence" value="ECO:0007669"/>
    <property type="project" value="UniProtKB-UniRule"/>
</dbReference>
<keyword evidence="5" id="KW-0479">Metal-binding</keyword>
<dbReference type="SUPFAM" id="SSF47587">
    <property type="entry name" value="Domain of poly(ADP-ribose) polymerase"/>
    <property type="match status" value="1"/>
</dbReference>
<dbReference type="FunFam" id="1.20.142.10:FF:000001">
    <property type="entry name" value="Poly [ADP-ribose] polymerase"/>
    <property type="match status" value="1"/>
</dbReference>
<keyword evidence="6" id="KW-0677">Repeat</keyword>
<evidence type="ECO:0000259" key="16">
    <source>
        <dbReference type="PROSITE" id="PS51059"/>
    </source>
</evidence>
<dbReference type="GO" id="GO:0005730">
    <property type="term" value="C:nucleolus"/>
    <property type="evidence" value="ECO:0007669"/>
    <property type="project" value="TreeGrafter"/>
</dbReference>
<evidence type="ECO:0000256" key="15">
    <source>
        <dbReference type="RuleBase" id="RU362114"/>
    </source>
</evidence>
<dbReference type="GO" id="GO:0070212">
    <property type="term" value="P:protein poly-ADP-ribosylation"/>
    <property type="evidence" value="ECO:0007669"/>
    <property type="project" value="TreeGrafter"/>
</dbReference>
<keyword evidence="13" id="KW-0539">Nucleus</keyword>
<dbReference type="PROSITE" id="PS51060">
    <property type="entry name" value="PARP_ALPHA_HD"/>
    <property type="match status" value="1"/>
</dbReference>
<keyword evidence="10 15" id="KW-0520">NAD</keyword>
<name>A0A8C4WXG7_EPTBU</name>
<protein>
    <recommendedName>
        <fullName evidence="15">Poly [ADP-ribose] polymerase</fullName>
        <shortName evidence="15">PARP</shortName>
        <ecNumber evidence="15">2.4.2.-</ecNumber>
    </recommendedName>
</protein>
<evidence type="ECO:0000256" key="4">
    <source>
        <dbReference type="ARBA" id="ARBA00022695"/>
    </source>
</evidence>
<evidence type="ECO:0000256" key="8">
    <source>
        <dbReference type="ARBA" id="ARBA00022771"/>
    </source>
</evidence>
<sequence length="412" mass="47448">MPPKRKGAARSTTVKKVKVEDAADSGEKKKIEALKNATEVKSKAKIDSCCTLDDCNSEVVDDFDCMLNQTNINQNNNKFYIIQLILSNKVYHMWNRWGRVGEIGQSKLSSFASLDDAKKDFVRKFKDKTKNDWDNRNDFKAFSGKYTMIEVQREEAGEETVEVDTASGKLVHTITNNCTLDEHTQKLIKLIFNNDMFNDAMQQMNLDIKKMPLGKLSKNQIAKGFDVLEEIEEAMKTTSGQKNLANLSSRFYTVIPHNFGRSRPSVIDDAQVIRMKKDMLLVLTDIVLAQSLKTETEEKEINEETQKVPHEDDVKYELLKCKLELLNDDDAQFQIIKKNVKATAPSKLKLFHVWIVHREGEEERFKEHSSIENRRLLWHGTNVAVVAAHPQEWTANNAAFRWLRRQRHLLCL</sequence>
<feature type="domain" description="WGR" evidence="18">
    <location>
        <begin position="56"/>
        <end position="146"/>
    </location>
</feature>
<keyword evidence="12" id="KW-0234">DNA repair</keyword>
<dbReference type="GO" id="GO:0035861">
    <property type="term" value="C:site of double-strand break"/>
    <property type="evidence" value="ECO:0007669"/>
    <property type="project" value="TreeGrafter"/>
</dbReference>
<dbReference type="Pfam" id="PF05406">
    <property type="entry name" value="WGR"/>
    <property type="match status" value="1"/>
</dbReference>
<evidence type="ECO:0000256" key="9">
    <source>
        <dbReference type="ARBA" id="ARBA00022833"/>
    </source>
</evidence>
<comment type="similarity">
    <text evidence="14">Belongs to the ARTD/PARP family.</text>
</comment>
<dbReference type="InterPro" id="IPR036616">
    <property type="entry name" value="Poly(ADP-ribose)pol_reg_dom_sf"/>
</dbReference>
<accession>A0A8C4WXG7</accession>
<evidence type="ECO:0000256" key="10">
    <source>
        <dbReference type="ARBA" id="ARBA00023027"/>
    </source>
</evidence>
<evidence type="ECO:0000256" key="3">
    <source>
        <dbReference type="ARBA" id="ARBA00022679"/>
    </source>
</evidence>
<evidence type="ECO:0000256" key="14">
    <source>
        <dbReference type="ARBA" id="ARBA00024347"/>
    </source>
</evidence>
<dbReference type="OMA" id="QEWTANN"/>
<feature type="domain" description="PARP catalytic" evidence="16">
    <location>
        <begin position="310"/>
        <end position="412"/>
    </location>
</feature>
<dbReference type="Gene3D" id="3.90.228.10">
    <property type="match status" value="1"/>
</dbReference>
<proteinExistence type="inferred from homology"/>
<evidence type="ECO:0000256" key="6">
    <source>
        <dbReference type="ARBA" id="ARBA00022737"/>
    </source>
</evidence>
<dbReference type="GeneTree" id="ENSGT00940000158855"/>
<dbReference type="PANTHER" id="PTHR10459:SF66">
    <property type="entry name" value="PROTEIN MONO-ADP-RIBOSYLTRANSFERASE PARP3"/>
    <property type="match status" value="1"/>
</dbReference>
<comment type="subcellular location">
    <subcellularLocation>
        <location evidence="1">Nucleus</location>
    </subcellularLocation>
</comment>
<dbReference type="AlphaFoldDB" id="A0A8C4WXG7"/>
<dbReference type="Pfam" id="PF02877">
    <property type="entry name" value="PARP_reg"/>
    <property type="match status" value="1"/>
</dbReference>
<dbReference type="SUPFAM" id="SSF56399">
    <property type="entry name" value="ADP-ribosylation"/>
    <property type="match status" value="1"/>
</dbReference>
<keyword evidence="7" id="KW-0227">DNA damage</keyword>
<dbReference type="InterPro" id="IPR012317">
    <property type="entry name" value="Poly(ADP-ribose)pol_cat_dom"/>
</dbReference>
<reference evidence="19" key="2">
    <citation type="submission" date="2025-09" db="UniProtKB">
        <authorList>
            <consortium name="Ensembl"/>
        </authorList>
    </citation>
    <scope>IDENTIFICATION</scope>
</reference>
<evidence type="ECO:0000259" key="17">
    <source>
        <dbReference type="PROSITE" id="PS51060"/>
    </source>
</evidence>
<dbReference type="Proteomes" id="UP000694388">
    <property type="component" value="Unplaced"/>
</dbReference>
<dbReference type="EC" id="2.4.2.-" evidence="15"/>
<organism evidence="19 20">
    <name type="scientific">Eptatretus burgeri</name>
    <name type="common">Inshore hagfish</name>
    <dbReference type="NCBI Taxonomy" id="7764"/>
    <lineage>
        <taxon>Eukaryota</taxon>
        <taxon>Metazoa</taxon>
        <taxon>Chordata</taxon>
        <taxon>Craniata</taxon>
        <taxon>Vertebrata</taxon>
        <taxon>Cyclostomata</taxon>
        <taxon>Myxini</taxon>
        <taxon>Myxiniformes</taxon>
        <taxon>Myxinidae</taxon>
        <taxon>Eptatretinae</taxon>
        <taxon>Eptatretus</taxon>
    </lineage>
</organism>
<dbReference type="GO" id="GO:0008270">
    <property type="term" value="F:zinc ion binding"/>
    <property type="evidence" value="ECO:0007669"/>
    <property type="project" value="UniProtKB-KW"/>
</dbReference>
<dbReference type="FunFam" id="2.20.140.10:FF:000001">
    <property type="entry name" value="Poly [ADP-ribose] polymerase"/>
    <property type="match status" value="1"/>
</dbReference>
<dbReference type="PANTHER" id="PTHR10459">
    <property type="entry name" value="DNA LIGASE"/>
    <property type="match status" value="1"/>
</dbReference>
<keyword evidence="2 15" id="KW-0328">Glycosyltransferase</keyword>
<keyword evidence="3 15" id="KW-0808">Transferase</keyword>
<dbReference type="GO" id="GO:0003677">
    <property type="term" value="F:DNA binding"/>
    <property type="evidence" value="ECO:0007669"/>
    <property type="project" value="UniProtKB-KW"/>
</dbReference>